<gene>
    <name evidence="7" type="ORF">Clacol_007587</name>
</gene>
<keyword evidence="2 6" id="KW-0812">Transmembrane</keyword>
<feature type="transmembrane region" description="Helical" evidence="6">
    <location>
        <begin position="455"/>
        <end position="474"/>
    </location>
</feature>
<comment type="subcellular location">
    <subcellularLocation>
        <location evidence="1">Membrane</location>
        <topology evidence="1">Multi-pass membrane protein</topology>
    </subcellularLocation>
</comment>
<dbReference type="SUPFAM" id="SSF144083">
    <property type="entry name" value="Magnesium transport protein CorA, transmembrane region"/>
    <property type="match status" value="1"/>
</dbReference>
<evidence type="ECO:0000313" key="8">
    <source>
        <dbReference type="Proteomes" id="UP001050691"/>
    </source>
</evidence>
<dbReference type="InterPro" id="IPR045863">
    <property type="entry name" value="CorA_TM1_TM2"/>
</dbReference>
<dbReference type="Pfam" id="PF01544">
    <property type="entry name" value="CorA"/>
    <property type="match status" value="1"/>
</dbReference>
<reference evidence="7" key="1">
    <citation type="submission" date="2021-10" db="EMBL/GenBank/DDBJ databases">
        <title>De novo Genome Assembly of Clathrus columnatus (Basidiomycota, Fungi) Using Illumina and Nanopore Sequence Data.</title>
        <authorList>
            <person name="Ogiso-Tanaka E."/>
            <person name="Itagaki H."/>
            <person name="Hosoya T."/>
            <person name="Hosaka K."/>
        </authorList>
    </citation>
    <scope>NUCLEOTIDE SEQUENCE</scope>
    <source>
        <strain evidence="7">MO-923</strain>
    </source>
</reference>
<comment type="caution">
    <text evidence="7">The sequence shown here is derived from an EMBL/GenBank/DDBJ whole genome shotgun (WGS) entry which is preliminary data.</text>
</comment>
<evidence type="ECO:0000256" key="3">
    <source>
        <dbReference type="ARBA" id="ARBA00022989"/>
    </source>
</evidence>
<keyword evidence="3 6" id="KW-1133">Transmembrane helix</keyword>
<protein>
    <submittedName>
        <fullName evidence="7">Uncharacterized protein</fullName>
    </submittedName>
</protein>
<proteinExistence type="predicted"/>
<keyword evidence="4 6" id="KW-0472">Membrane</keyword>
<evidence type="ECO:0000256" key="2">
    <source>
        <dbReference type="ARBA" id="ARBA00022692"/>
    </source>
</evidence>
<evidence type="ECO:0000256" key="1">
    <source>
        <dbReference type="ARBA" id="ARBA00004141"/>
    </source>
</evidence>
<dbReference type="Gene3D" id="1.20.58.340">
    <property type="entry name" value="Magnesium transport protein CorA, transmembrane region"/>
    <property type="match status" value="1"/>
</dbReference>
<dbReference type="EMBL" id="BPWL01000008">
    <property type="protein sequence ID" value="GJJ13335.1"/>
    <property type="molecule type" value="Genomic_DNA"/>
</dbReference>
<dbReference type="GO" id="GO:0046873">
    <property type="term" value="F:metal ion transmembrane transporter activity"/>
    <property type="evidence" value="ECO:0007669"/>
    <property type="project" value="InterPro"/>
</dbReference>
<accession>A0AAV5AG75</accession>
<keyword evidence="8" id="KW-1185">Reference proteome</keyword>
<dbReference type="GO" id="GO:0016020">
    <property type="term" value="C:membrane"/>
    <property type="evidence" value="ECO:0007669"/>
    <property type="project" value="UniProtKB-SubCell"/>
</dbReference>
<feature type="region of interest" description="Disordered" evidence="5">
    <location>
        <begin position="1"/>
        <end position="34"/>
    </location>
</feature>
<organism evidence="7 8">
    <name type="scientific">Clathrus columnatus</name>
    <dbReference type="NCBI Taxonomy" id="1419009"/>
    <lineage>
        <taxon>Eukaryota</taxon>
        <taxon>Fungi</taxon>
        <taxon>Dikarya</taxon>
        <taxon>Basidiomycota</taxon>
        <taxon>Agaricomycotina</taxon>
        <taxon>Agaricomycetes</taxon>
        <taxon>Phallomycetidae</taxon>
        <taxon>Phallales</taxon>
        <taxon>Clathraceae</taxon>
        <taxon>Clathrus</taxon>
    </lineage>
</organism>
<evidence type="ECO:0000256" key="4">
    <source>
        <dbReference type="ARBA" id="ARBA00023136"/>
    </source>
</evidence>
<dbReference type="AlphaFoldDB" id="A0AAV5AG75"/>
<dbReference type="InterPro" id="IPR002523">
    <property type="entry name" value="MgTranspt_CorA/ZnTranspt_ZntB"/>
</dbReference>
<name>A0AAV5AG75_9AGAM</name>
<evidence type="ECO:0000256" key="5">
    <source>
        <dbReference type="SAM" id="MobiDB-lite"/>
    </source>
</evidence>
<evidence type="ECO:0000313" key="7">
    <source>
        <dbReference type="EMBL" id="GJJ13335.1"/>
    </source>
</evidence>
<evidence type="ECO:0000256" key="6">
    <source>
        <dbReference type="SAM" id="Phobius"/>
    </source>
</evidence>
<dbReference type="Proteomes" id="UP001050691">
    <property type="component" value="Unassembled WGS sequence"/>
</dbReference>
<sequence>MSAASVTELAVPLKPPGESELPPNIPAPARRHGSPSGPWPWLDIDFSNTKGRTLSLPPSYIGQEFCPHGSDKGCEKECWIHYPESIFANWSELQVKKSRIKELSYIHPSCTIFNVDVGYDGTFSDTGRLIISSYSKEDQRPKNTRVRALFMENLSLPVMQILGTKYNIEPFFFSSSLNWIPSRYQEDEQPDVGDHITITLPFIRAKLIPPKSTRHSVRETNSTDSLADGDSVGSQTALVLRRGDPDIESQETLLLELLAVHMIRDRESSTLISYHAPYSSTSAEMLHKRVSLAGQSVYWQKIFKQSPDPTLVLLSIFWYPLYAWDESLATLWTYIGELEIGVLKSQNIEFTQTLYKIRAHVLYYVSLQEDFKNAIIFLRDTYNPMMGTYDDATKNITRKILQRECNNLLVEIGRLELSREMQEKRLQNVIDLAFSRHTQNLSEAALRDSAAMKQISYLTMVFLPASFAASAFGMNLDVLSQGTGTIPDYLATAIPLTLVTIWIMIALHESWHIKNDNEMPSFWARWLWPFVHAKELTEVCRKSILCKYSLD</sequence>
<feature type="transmembrane region" description="Helical" evidence="6">
    <location>
        <begin position="486"/>
        <end position="507"/>
    </location>
</feature>